<proteinExistence type="predicted"/>
<keyword evidence="2" id="KW-1185">Reference proteome</keyword>
<evidence type="ECO:0000313" key="1">
    <source>
        <dbReference type="EMBL" id="BAM46689.1"/>
    </source>
</evidence>
<sequence length="237" mass="28602">MNIIDFAKTYYCLYFKNNNGEEQMYLQKDITPDSMRSQIHLFEREETLLNWIKQEQEIQALNERWGTYKLYDRLYPKKIYITEFSTIMKEKEEIDSVTVIDKNGVRRLYFRDDLAPDFNTFPISNKKLYSKEPIYIINRQKKLDNQIVLQKDSYFVVYPEIATPLFSMEILDWAEDLISRKPNQGYKIEKTNLYDIYMRTTLEEKDPGFFILSNEEAPHYILRKDDLQKIVEGTWNN</sequence>
<protein>
    <submittedName>
        <fullName evidence="1">Uncharacterized protein</fullName>
    </submittedName>
</protein>
<name>K0IWH7_AMPXN</name>
<dbReference type="AlphaFoldDB" id="K0IWH7"/>
<gene>
    <name evidence="1" type="ordered locus">AXY_05570</name>
</gene>
<reference evidence="1 2" key="1">
    <citation type="submission" date="2011-01" db="EMBL/GenBank/DDBJ databases">
        <title>Whole genome sequence of Amphibacillus xylinus NBRC 15112.</title>
        <authorList>
            <person name="Nakazawa H."/>
            <person name="Katano Y."/>
            <person name="Nakamura S."/>
            <person name="Sasagawa M."/>
            <person name="Fukada J."/>
            <person name="Arai T."/>
            <person name="Sasakura N."/>
            <person name="Mochizuki D."/>
            <person name="Hosoyama A."/>
            <person name="Harada K."/>
            <person name="Horikawa H."/>
            <person name="Kato Y."/>
            <person name="Harada T."/>
            <person name="Sasaki K."/>
            <person name="Sekiguchi M."/>
            <person name="Hodoyama M."/>
            <person name="Nishiko R."/>
            <person name="Narita H."/>
            <person name="Hanamaki A."/>
            <person name="Hata C."/>
            <person name="Konno Y."/>
            <person name="Niimura Y."/>
            <person name="Yamazaki S."/>
            <person name="Fujita N."/>
        </authorList>
    </citation>
    <scope>NUCLEOTIDE SEQUENCE [LARGE SCALE GENOMIC DNA]</scope>
    <source>
        <strain evidence="2">ATCC 51415 / DSM 6626 / JCM 7361 / LMG 17667 / NBRC 15112 / Ep01</strain>
    </source>
</reference>
<dbReference type="Proteomes" id="UP000006294">
    <property type="component" value="Chromosome"/>
</dbReference>
<dbReference type="OrthoDB" id="9819827at2"/>
<dbReference type="KEGG" id="axl:AXY_05570"/>
<evidence type="ECO:0000313" key="2">
    <source>
        <dbReference type="Proteomes" id="UP000006294"/>
    </source>
</evidence>
<dbReference type="RefSeq" id="WP_015009294.1">
    <property type="nucleotide sequence ID" value="NC_018704.1"/>
</dbReference>
<accession>K0IWH7</accession>
<dbReference type="EMBL" id="AP012050">
    <property type="protein sequence ID" value="BAM46689.1"/>
    <property type="molecule type" value="Genomic_DNA"/>
</dbReference>
<dbReference type="HOGENOM" id="CLU_1168733_0_0_9"/>
<organism evidence="1 2">
    <name type="scientific">Amphibacillus xylanus (strain ATCC 51415 / DSM 6626 / JCM 7361 / LMG 17667 / NBRC 15112 / Ep01)</name>
    <dbReference type="NCBI Taxonomy" id="698758"/>
    <lineage>
        <taxon>Bacteria</taxon>
        <taxon>Bacillati</taxon>
        <taxon>Bacillota</taxon>
        <taxon>Bacilli</taxon>
        <taxon>Bacillales</taxon>
        <taxon>Bacillaceae</taxon>
        <taxon>Amphibacillus</taxon>
    </lineage>
</organism>